<reference evidence="1" key="1">
    <citation type="submission" date="2022-06" db="EMBL/GenBank/DDBJ databases">
        <title>Genomic Encyclopedia of Archaeal and Bacterial Type Strains, Phase II (KMG-II): from individual species to whole genera.</title>
        <authorList>
            <person name="Goeker M."/>
        </authorList>
    </citation>
    <scope>NUCLEOTIDE SEQUENCE</scope>
    <source>
        <strain evidence="1">DSM 43935</strain>
    </source>
</reference>
<dbReference type="EMBL" id="JAMTCK010000013">
    <property type="protein sequence ID" value="MCP2168294.1"/>
    <property type="molecule type" value="Genomic_DNA"/>
</dbReference>
<comment type="caution">
    <text evidence="1">The sequence shown here is derived from an EMBL/GenBank/DDBJ whole genome shotgun (WGS) entry which is preliminary data.</text>
</comment>
<sequence>MRLFGRSTARQRGRRLGSLATTAAGRASARAVAKRLGRGRGGWQRVSGYQVVAEVRRGDFVESVHHGSVVVLGPDGRTVLSVGEPERVVYPRSSNKPFQALAMLRAGLDLPAELLALACASHSGEDFHVDGVRRVLAGAGLTEADLRCTPGLPIGPDAHAAHLAAGRGPAPLYMNCSGKHAAMLATCVHNGWPTASYLSPDHPLQTRVSDTLAELAGEPIGAVGVDGCGAPLFGISLVGLARAFGRLASAPAGSRRRRVADAMSRHPEWVGGTGRDVTALMRAVPGAVAKDGAEGVYGLGLPDGSAVAVKIADGSSRARPVVLVAALRRLGLAADRADLAALAEIAAVPVLGHGEKVGAVVPAPVLA</sequence>
<dbReference type="Proteomes" id="UP001206128">
    <property type="component" value="Unassembled WGS sequence"/>
</dbReference>
<proteinExistence type="predicted"/>
<keyword evidence="2" id="KW-1185">Reference proteome</keyword>
<organism evidence="1 2">
    <name type="scientific">Goodfellowiella coeruleoviolacea</name>
    <dbReference type="NCBI Taxonomy" id="334858"/>
    <lineage>
        <taxon>Bacteria</taxon>
        <taxon>Bacillati</taxon>
        <taxon>Actinomycetota</taxon>
        <taxon>Actinomycetes</taxon>
        <taxon>Pseudonocardiales</taxon>
        <taxon>Pseudonocardiaceae</taxon>
        <taxon>Goodfellowiella</taxon>
    </lineage>
</organism>
<dbReference type="Pfam" id="PF06089">
    <property type="entry name" value="Asparaginase_II"/>
    <property type="match status" value="1"/>
</dbReference>
<dbReference type="AlphaFoldDB" id="A0AAE3GJ65"/>
<dbReference type="PANTHER" id="PTHR42110">
    <property type="entry name" value="L-ASPARAGINASE, PUTATIVE (AFU_ORTHOLOGUE AFUA_3G11890)-RELATED"/>
    <property type="match status" value="1"/>
</dbReference>
<name>A0AAE3GJ65_9PSEU</name>
<gene>
    <name evidence="1" type="ORF">LX83_005172</name>
</gene>
<protein>
    <submittedName>
        <fullName evidence="1">Asparaginase</fullName>
    </submittedName>
</protein>
<dbReference type="InterPro" id="IPR010349">
    <property type="entry name" value="Asparaginase_II"/>
</dbReference>
<accession>A0AAE3GJ65</accession>
<evidence type="ECO:0000313" key="2">
    <source>
        <dbReference type="Proteomes" id="UP001206128"/>
    </source>
</evidence>
<dbReference type="PANTHER" id="PTHR42110:SF1">
    <property type="entry name" value="L-ASPARAGINASE, PUTATIVE (AFU_ORTHOLOGUE AFUA_3G11890)-RELATED"/>
    <property type="match status" value="1"/>
</dbReference>
<evidence type="ECO:0000313" key="1">
    <source>
        <dbReference type="EMBL" id="MCP2168294.1"/>
    </source>
</evidence>